<dbReference type="GeneID" id="92079970"/>
<protein>
    <submittedName>
        <fullName evidence="1">Uncharacterized protein</fullName>
    </submittedName>
</protein>
<name>A0ABR1Q2Z2_9PEZI</name>
<dbReference type="RefSeq" id="XP_066696399.1">
    <property type="nucleotide sequence ID" value="XM_066846908.1"/>
</dbReference>
<proteinExistence type="predicted"/>
<gene>
    <name evidence="1" type="ORF">PG986_010686</name>
</gene>
<reference evidence="1 2" key="1">
    <citation type="submission" date="2023-01" db="EMBL/GenBank/DDBJ databases">
        <title>Analysis of 21 Apiospora genomes using comparative genomics revels a genus with tremendous synthesis potential of carbohydrate active enzymes and secondary metabolites.</title>
        <authorList>
            <person name="Sorensen T."/>
        </authorList>
    </citation>
    <scope>NUCLEOTIDE SEQUENCE [LARGE SCALE GENOMIC DNA]</scope>
    <source>
        <strain evidence="1 2">CBS 24483</strain>
    </source>
</reference>
<accession>A0ABR1Q2Z2</accession>
<comment type="caution">
    <text evidence="1">The sequence shown here is derived from an EMBL/GenBank/DDBJ whole genome shotgun (WGS) entry which is preliminary data.</text>
</comment>
<organism evidence="1 2">
    <name type="scientific">Apiospora aurea</name>
    <dbReference type="NCBI Taxonomy" id="335848"/>
    <lineage>
        <taxon>Eukaryota</taxon>
        <taxon>Fungi</taxon>
        <taxon>Dikarya</taxon>
        <taxon>Ascomycota</taxon>
        <taxon>Pezizomycotina</taxon>
        <taxon>Sordariomycetes</taxon>
        <taxon>Xylariomycetidae</taxon>
        <taxon>Amphisphaeriales</taxon>
        <taxon>Apiosporaceae</taxon>
        <taxon>Apiospora</taxon>
    </lineage>
</organism>
<dbReference type="Proteomes" id="UP001391051">
    <property type="component" value="Unassembled WGS sequence"/>
</dbReference>
<sequence>MCQQTLTGPYPCGHVTMRWGYCAPARARSLLQNSPLAASSKRTTTPCGKSMVVEWPADLNTACSRTCLTKPFQCCQCLHRDDRKQMPQVGWTCARCGHVRCCLSCTVWAGCGCGRCEGAGCRGLVLQLVRDDAEGKRGRMCDLCMKGACQGGMKKTEGSKKADDEAVWWKANGEGS</sequence>
<evidence type="ECO:0000313" key="1">
    <source>
        <dbReference type="EMBL" id="KAK7946365.1"/>
    </source>
</evidence>
<keyword evidence="2" id="KW-1185">Reference proteome</keyword>
<evidence type="ECO:0000313" key="2">
    <source>
        <dbReference type="Proteomes" id="UP001391051"/>
    </source>
</evidence>
<dbReference type="EMBL" id="JAQQWE010000007">
    <property type="protein sequence ID" value="KAK7946365.1"/>
    <property type="molecule type" value="Genomic_DNA"/>
</dbReference>